<dbReference type="Proteomes" id="UP000515160">
    <property type="component" value="Chromosome 2R"/>
</dbReference>
<reference evidence="2" key="1">
    <citation type="submission" date="2025-08" db="UniProtKB">
        <authorList>
            <consortium name="RefSeq"/>
        </authorList>
    </citation>
    <scope>IDENTIFICATION</scope>
    <source>
        <strain evidence="2">15112-1751.03</strain>
        <tissue evidence="2">Whole Adult</tissue>
    </source>
</reference>
<evidence type="ECO:0000313" key="1">
    <source>
        <dbReference type="Proteomes" id="UP000515160"/>
    </source>
</evidence>
<dbReference type="AlphaFoldDB" id="A0A6P8ZFF0"/>
<protein>
    <submittedName>
        <fullName evidence="2">Uncharacterized protein LOC117576968</fullName>
    </submittedName>
</protein>
<sequence>MLRVDLKALLQISKSTPGALQIHKRIQLKGNVSYIICCELHDGLLTIKQARRLKLGRTRRRTKRQQKVLSKAKQPTTVMSLQGCLPSKPNVSSHDVRLDTKDLRVMINQYQQTSMQTCFTIGTQTRQIHLVSQATQIVRSMETKTTQTQEEPMLSAMASTMTDAGLQYRNSGTQTTQEQDEDELLSPHLRLLHQLLTMSNTQGQLLLRGVEGINQLMECKNLEMEKQSLEATTTAEVKQLCAKSYAILTQNNNKFQQQLKPQIRSARFRCGKFGSWPMRRHRHRLRREQTKQSETTATQMHSCKATQTEQLNTKVAANLVTATQRHRDKGFLWLRRSS</sequence>
<dbReference type="GeneID" id="117576968"/>
<accession>A0A6P8ZFF0</accession>
<evidence type="ECO:0000313" key="2">
    <source>
        <dbReference type="RefSeq" id="XP_034118037.1"/>
    </source>
</evidence>
<gene>
    <name evidence="2" type="primary">LOC117576968</name>
</gene>
<proteinExistence type="predicted"/>
<name>A0A6P8ZFF0_DROAB</name>
<organism evidence="1 2">
    <name type="scientific">Drosophila albomicans</name>
    <name type="common">Fruit fly</name>
    <dbReference type="NCBI Taxonomy" id="7291"/>
    <lineage>
        <taxon>Eukaryota</taxon>
        <taxon>Metazoa</taxon>
        <taxon>Ecdysozoa</taxon>
        <taxon>Arthropoda</taxon>
        <taxon>Hexapoda</taxon>
        <taxon>Insecta</taxon>
        <taxon>Pterygota</taxon>
        <taxon>Neoptera</taxon>
        <taxon>Endopterygota</taxon>
        <taxon>Diptera</taxon>
        <taxon>Brachycera</taxon>
        <taxon>Muscomorpha</taxon>
        <taxon>Ephydroidea</taxon>
        <taxon>Drosophilidae</taxon>
        <taxon>Drosophila</taxon>
    </lineage>
</organism>
<dbReference type="OrthoDB" id="7856764at2759"/>
<keyword evidence="1" id="KW-1185">Reference proteome</keyword>
<dbReference type="RefSeq" id="XP_034118037.1">
    <property type="nucleotide sequence ID" value="XM_034262146.2"/>
</dbReference>